<proteinExistence type="predicted"/>
<keyword evidence="2" id="KW-1185">Reference proteome</keyword>
<dbReference type="AlphaFoldDB" id="A0A1G4KBZ3"/>
<dbReference type="EMBL" id="LT598484">
    <property type="protein sequence ID" value="SCV01865.1"/>
    <property type="molecule type" value="Genomic_DNA"/>
</dbReference>
<gene>
    <name evidence="1" type="ORF">LAME_0G19020G</name>
</gene>
<evidence type="ECO:0000313" key="2">
    <source>
        <dbReference type="Proteomes" id="UP000191144"/>
    </source>
</evidence>
<name>A0A1G4KBZ3_9SACH</name>
<evidence type="ECO:0000313" key="1">
    <source>
        <dbReference type="EMBL" id="SCV01865.1"/>
    </source>
</evidence>
<dbReference type="Proteomes" id="UP000191144">
    <property type="component" value="Chromosome G"/>
</dbReference>
<dbReference type="OrthoDB" id="4031013at2759"/>
<reference evidence="2" key="1">
    <citation type="submission" date="2016-03" db="EMBL/GenBank/DDBJ databases">
        <authorList>
            <person name="Devillers Hugo."/>
        </authorList>
    </citation>
    <scope>NUCLEOTIDE SEQUENCE [LARGE SCALE GENOMIC DNA]</scope>
</reference>
<accession>A0A1G4KBZ3</accession>
<sequence length="137" mass="15244">MVRTAKYRNSVAASVEIEIGPFGVSTINVKVGNSSVTGIGSCTARVNGQSWGLLYYNDEKDLSQKFKLYCEVRKNMSLRVDFIKLDMQTIDERLPPWKGTDPESPDYEVPELVFEGSRPGSSDSEVQPFVGVLAFEK</sequence>
<organism evidence="1 2">
    <name type="scientific">Lachancea meyersii CBS 8951</name>
    <dbReference type="NCBI Taxonomy" id="1266667"/>
    <lineage>
        <taxon>Eukaryota</taxon>
        <taxon>Fungi</taxon>
        <taxon>Dikarya</taxon>
        <taxon>Ascomycota</taxon>
        <taxon>Saccharomycotina</taxon>
        <taxon>Saccharomycetes</taxon>
        <taxon>Saccharomycetales</taxon>
        <taxon>Saccharomycetaceae</taxon>
        <taxon>Lachancea</taxon>
    </lineage>
</organism>
<protein>
    <submittedName>
        <fullName evidence="1">LAME_0G19020g1_1</fullName>
    </submittedName>
</protein>